<evidence type="ECO:0000313" key="2">
    <source>
        <dbReference type="Proteomes" id="UP001163603"/>
    </source>
</evidence>
<organism evidence="1 2">
    <name type="scientific">Pistacia integerrima</name>
    <dbReference type="NCBI Taxonomy" id="434235"/>
    <lineage>
        <taxon>Eukaryota</taxon>
        <taxon>Viridiplantae</taxon>
        <taxon>Streptophyta</taxon>
        <taxon>Embryophyta</taxon>
        <taxon>Tracheophyta</taxon>
        <taxon>Spermatophyta</taxon>
        <taxon>Magnoliopsida</taxon>
        <taxon>eudicotyledons</taxon>
        <taxon>Gunneridae</taxon>
        <taxon>Pentapetalae</taxon>
        <taxon>rosids</taxon>
        <taxon>malvids</taxon>
        <taxon>Sapindales</taxon>
        <taxon>Anacardiaceae</taxon>
        <taxon>Pistacia</taxon>
    </lineage>
</organism>
<gene>
    <name evidence="1" type="ORF">Pint_09745</name>
</gene>
<sequence>MEEIEKAYMCCLFASKLY</sequence>
<accession>A0ACC0XG86</accession>
<reference evidence="2" key="1">
    <citation type="journal article" date="2023" name="G3 (Bethesda)">
        <title>Genome assembly and association tests identify interacting loci associated with vigor, precocity, and sex in interspecific pistachio rootstocks.</title>
        <authorList>
            <person name="Palmer W."/>
            <person name="Jacygrad E."/>
            <person name="Sagayaradj S."/>
            <person name="Cavanaugh K."/>
            <person name="Han R."/>
            <person name="Bertier L."/>
            <person name="Beede B."/>
            <person name="Kafkas S."/>
            <person name="Golino D."/>
            <person name="Preece J."/>
            <person name="Michelmore R."/>
        </authorList>
    </citation>
    <scope>NUCLEOTIDE SEQUENCE [LARGE SCALE GENOMIC DNA]</scope>
</reference>
<protein>
    <submittedName>
        <fullName evidence="1">Uncharacterized protein</fullName>
    </submittedName>
</protein>
<keyword evidence="2" id="KW-1185">Reference proteome</keyword>
<evidence type="ECO:0000313" key="1">
    <source>
        <dbReference type="EMBL" id="KAJ0017125.1"/>
    </source>
</evidence>
<dbReference type="Proteomes" id="UP001163603">
    <property type="component" value="Chromosome 12"/>
</dbReference>
<name>A0ACC0XG86_9ROSI</name>
<proteinExistence type="predicted"/>
<dbReference type="EMBL" id="CM047747">
    <property type="protein sequence ID" value="KAJ0017125.1"/>
    <property type="molecule type" value="Genomic_DNA"/>
</dbReference>
<comment type="caution">
    <text evidence="1">The sequence shown here is derived from an EMBL/GenBank/DDBJ whole genome shotgun (WGS) entry which is preliminary data.</text>
</comment>